<dbReference type="PROSITE" id="PS50995">
    <property type="entry name" value="HTH_MARR_2"/>
    <property type="match status" value="1"/>
</dbReference>
<keyword evidence="2" id="KW-0238">DNA-binding</keyword>
<evidence type="ECO:0000313" key="6">
    <source>
        <dbReference type="Proteomes" id="UP000586827"/>
    </source>
</evidence>
<organism evidence="5 6">
    <name type="scientific">Nocardia uniformis</name>
    <dbReference type="NCBI Taxonomy" id="53432"/>
    <lineage>
        <taxon>Bacteria</taxon>
        <taxon>Bacillati</taxon>
        <taxon>Actinomycetota</taxon>
        <taxon>Actinomycetes</taxon>
        <taxon>Mycobacteriales</taxon>
        <taxon>Nocardiaceae</taxon>
        <taxon>Nocardia</taxon>
    </lineage>
</organism>
<dbReference type="GO" id="GO:0003700">
    <property type="term" value="F:DNA-binding transcription factor activity"/>
    <property type="evidence" value="ECO:0007669"/>
    <property type="project" value="InterPro"/>
</dbReference>
<accession>A0A849BWY2</accession>
<keyword evidence="3" id="KW-0804">Transcription</keyword>
<dbReference type="Gene3D" id="1.10.10.10">
    <property type="entry name" value="Winged helix-like DNA-binding domain superfamily/Winged helix DNA-binding domain"/>
    <property type="match status" value="1"/>
</dbReference>
<evidence type="ECO:0000313" key="5">
    <source>
        <dbReference type="EMBL" id="NNH69668.1"/>
    </source>
</evidence>
<name>A0A849BWY2_9NOCA</name>
<dbReference type="PROSITE" id="PS01117">
    <property type="entry name" value="HTH_MARR_1"/>
    <property type="match status" value="1"/>
</dbReference>
<dbReference type="EMBL" id="JABELX010000003">
    <property type="protein sequence ID" value="NNH69668.1"/>
    <property type="molecule type" value="Genomic_DNA"/>
</dbReference>
<keyword evidence="1" id="KW-0805">Transcription regulation</keyword>
<feature type="domain" description="HTH marR-type" evidence="4">
    <location>
        <begin position="11"/>
        <end position="145"/>
    </location>
</feature>
<sequence>MASADIPDTLIDSVARQLIRLHRLRDRTNAQIAAASNGEIEPAAFAILFQLVCHGPMRSGALADALYSDASTISRQVANLVKRGFLERRADATDGRVSVLAVTAAGREAATVIRARRNRSLRRIMADWTPEERESFSGLLLRFVDDYESTRSAALAGLYSISQPAESNS</sequence>
<dbReference type="SUPFAM" id="SSF46785">
    <property type="entry name" value="Winged helix' DNA-binding domain"/>
    <property type="match status" value="1"/>
</dbReference>
<gene>
    <name evidence="5" type="ORF">HLB23_07275</name>
</gene>
<evidence type="ECO:0000256" key="2">
    <source>
        <dbReference type="ARBA" id="ARBA00023125"/>
    </source>
</evidence>
<dbReference type="InterPro" id="IPR036390">
    <property type="entry name" value="WH_DNA-bd_sf"/>
</dbReference>
<proteinExistence type="predicted"/>
<reference evidence="5 6" key="1">
    <citation type="submission" date="2020-05" db="EMBL/GenBank/DDBJ databases">
        <title>MicrobeNet Type strains.</title>
        <authorList>
            <person name="Nicholson A.C."/>
        </authorList>
    </citation>
    <scope>NUCLEOTIDE SEQUENCE [LARGE SCALE GENOMIC DNA]</scope>
    <source>
        <strain evidence="5 6">JCM 3224</strain>
    </source>
</reference>
<dbReference type="PANTHER" id="PTHR33164:SF57">
    <property type="entry name" value="MARR-FAMILY TRANSCRIPTIONAL REGULATOR"/>
    <property type="match status" value="1"/>
</dbReference>
<dbReference type="InterPro" id="IPR039422">
    <property type="entry name" value="MarR/SlyA-like"/>
</dbReference>
<dbReference type="InterPro" id="IPR023187">
    <property type="entry name" value="Tscrpt_reg_MarR-type_CS"/>
</dbReference>
<protein>
    <submittedName>
        <fullName evidence="5">MarR family transcriptional regulator</fullName>
    </submittedName>
</protein>
<dbReference type="Proteomes" id="UP000586827">
    <property type="component" value="Unassembled WGS sequence"/>
</dbReference>
<dbReference type="Pfam" id="PF01047">
    <property type="entry name" value="MarR"/>
    <property type="match status" value="1"/>
</dbReference>
<dbReference type="SMART" id="SM00347">
    <property type="entry name" value="HTH_MARR"/>
    <property type="match status" value="1"/>
</dbReference>
<dbReference type="PANTHER" id="PTHR33164">
    <property type="entry name" value="TRANSCRIPTIONAL REGULATOR, MARR FAMILY"/>
    <property type="match status" value="1"/>
</dbReference>
<dbReference type="AlphaFoldDB" id="A0A849BWY2"/>
<keyword evidence="6" id="KW-1185">Reference proteome</keyword>
<dbReference type="GO" id="GO:0006950">
    <property type="term" value="P:response to stress"/>
    <property type="evidence" value="ECO:0007669"/>
    <property type="project" value="TreeGrafter"/>
</dbReference>
<dbReference type="PRINTS" id="PR00598">
    <property type="entry name" value="HTHMARR"/>
</dbReference>
<evidence type="ECO:0000259" key="4">
    <source>
        <dbReference type="PROSITE" id="PS50995"/>
    </source>
</evidence>
<dbReference type="GO" id="GO:0003677">
    <property type="term" value="F:DNA binding"/>
    <property type="evidence" value="ECO:0007669"/>
    <property type="project" value="UniProtKB-KW"/>
</dbReference>
<comment type="caution">
    <text evidence="5">The sequence shown here is derived from an EMBL/GenBank/DDBJ whole genome shotgun (WGS) entry which is preliminary data.</text>
</comment>
<evidence type="ECO:0000256" key="3">
    <source>
        <dbReference type="ARBA" id="ARBA00023163"/>
    </source>
</evidence>
<dbReference type="InterPro" id="IPR000835">
    <property type="entry name" value="HTH_MarR-typ"/>
</dbReference>
<evidence type="ECO:0000256" key="1">
    <source>
        <dbReference type="ARBA" id="ARBA00023015"/>
    </source>
</evidence>
<dbReference type="InterPro" id="IPR036388">
    <property type="entry name" value="WH-like_DNA-bd_sf"/>
</dbReference>